<evidence type="ECO:0000256" key="2">
    <source>
        <dbReference type="ARBA" id="ARBA00023002"/>
    </source>
</evidence>
<accession>A0ABR4HT23</accession>
<dbReference type="Gene3D" id="3.40.50.720">
    <property type="entry name" value="NAD(P)-binding Rossmann-like Domain"/>
    <property type="match status" value="1"/>
</dbReference>
<dbReference type="PANTHER" id="PTHR43008">
    <property type="entry name" value="BENZIL REDUCTASE"/>
    <property type="match status" value="1"/>
</dbReference>
<gene>
    <name evidence="3" type="ORF">BJX63DRAFT_58940</name>
</gene>
<proteinExistence type="inferred from homology"/>
<keyword evidence="2" id="KW-0560">Oxidoreductase</keyword>
<dbReference type="PANTHER" id="PTHR43008:SF8">
    <property type="entry name" value="BENZIL REDUCTASE ((S)-BENZOIN FORMING) IRC24"/>
    <property type="match status" value="1"/>
</dbReference>
<dbReference type="Pfam" id="PF00106">
    <property type="entry name" value="adh_short"/>
    <property type="match status" value="1"/>
</dbReference>
<protein>
    <recommendedName>
        <fullName evidence="5">NAD(P)-binding protein</fullName>
    </recommendedName>
</protein>
<dbReference type="SUPFAM" id="SSF51735">
    <property type="entry name" value="NAD(P)-binding Rossmann-fold domains"/>
    <property type="match status" value="1"/>
</dbReference>
<dbReference type="Proteomes" id="UP001610334">
    <property type="component" value="Unassembled WGS sequence"/>
</dbReference>
<name>A0ABR4HT23_9EURO</name>
<dbReference type="InterPro" id="IPR036291">
    <property type="entry name" value="NAD(P)-bd_dom_sf"/>
</dbReference>
<keyword evidence="4" id="KW-1185">Reference proteome</keyword>
<comment type="similarity">
    <text evidence="1">Belongs to the short-chain dehydrogenases/reductases (SDR) family.</text>
</comment>
<evidence type="ECO:0000313" key="4">
    <source>
        <dbReference type="Proteomes" id="UP001610334"/>
    </source>
</evidence>
<sequence length="266" mass="28378">MADAKIVFITGANTGIGFQIVKALYSADKPYTTIVGSRTLSKAADAIRALKAEFPDSKNTLVPLTVDIESDEAIEKAADEIATKFGRVDALINNAGAQFDSEIISGTLTPRSAWLKSWNVNVAGTQVLTTTLVPLLLKSADPRLLFVTSGASSLSNSVCRTIPMDQPPPAGWPKEEALSAASYRSTKTGLNMLVRDWDRLLKNDGVKVWAVSPGLLATSLVTNPEVMKRMGAEDASVAGPFFRGILEGERDGDVGLVVMRGGVQPW</sequence>
<reference evidence="3 4" key="1">
    <citation type="submission" date="2024-07" db="EMBL/GenBank/DDBJ databases">
        <title>Section-level genome sequencing and comparative genomics of Aspergillus sections Usti and Cavernicolus.</title>
        <authorList>
            <consortium name="Lawrence Berkeley National Laboratory"/>
            <person name="Nybo J.L."/>
            <person name="Vesth T.C."/>
            <person name="Theobald S."/>
            <person name="Frisvad J.C."/>
            <person name="Larsen T.O."/>
            <person name="Kjaerboelling I."/>
            <person name="Rothschild-Mancinelli K."/>
            <person name="Lyhne E.K."/>
            <person name="Kogle M.E."/>
            <person name="Barry K."/>
            <person name="Clum A."/>
            <person name="Na H."/>
            <person name="Ledsgaard L."/>
            <person name="Lin J."/>
            <person name="Lipzen A."/>
            <person name="Kuo A."/>
            <person name="Riley R."/>
            <person name="Mondo S."/>
            <person name="Labutti K."/>
            <person name="Haridas S."/>
            <person name="Pangalinan J."/>
            <person name="Salamov A.A."/>
            <person name="Simmons B.A."/>
            <person name="Magnuson J.K."/>
            <person name="Chen J."/>
            <person name="Drula E."/>
            <person name="Henrissat B."/>
            <person name="Wiebenga A."/>
            <person name="Lubbers R.J."/>
            <person name="Gomes A.C."/>
            <person name="Makela M.R."/>
            <person name="Stajich J."/>
            <person name="Grigoriev I.V."/>
            <person name="Mortensen U.H."/>
            <person name="De Vries R.P."/>
            <person name="Baker S.E."/>
            <person name="Andersen M.R."/>
        </authorList>
    </citation>
    <scope>NUCLEOTIDE SEQUENCE [LARGE SCALE GENOMIC DNA]</scope>
    <source>
        <strain evidence="3 4">CBS 588.65</strain>
    </source>
</reference>
<evidence type="ECO:0000256" key="1">
    <source>
        <dbReference type="ARBA" id="ARBA00006484"/>
    </source>
</evidence>
<dbReference type="InterPro" id="IPR002347">
    <property type="entry name" value="SDR_fam"/>
</dbReference>
<comment type="caution">
    <text evidence="3">The sequence shown here is derived from an EMBL/GenBank/DDBJ whole genome shotgun (WGS) entry which is preliminary data.</text>
</comment>
<dbReference type="EMBL" id="JBFXLT010000013">
    <property type="protein sequence ID" value="KAL2818645.1"/>
    <property type="molecule type" value="Genomic_DNA"/>
</dbReference>
<organism evidence="3 4">
    <name type="scientific">Aspergillus granulosus</name>
    <dbReference type="NCBI Taxonomy" id="176169"/>
    <lineage>
        <taxon>Eukaryota</taxon>
        <taxon>Fungi</taxon>
        <taxon>Dikarya</taxon>
        <taxon>Ascomycota</taxon>
        <taxon>Pezizomycotina</taxon>
        <taxon>Eurotiomycetes</taxon>
        <taxon>Eurotiomycetidae</taxon>
        <taxon>Eurotiales</taxon>
        <taxon>Aspergillaceae</taxon>
        <taxon>Aspergillus</taxon>
        <taxon>Aspergillus subgen. Nidulantes</taxon>
    </lineage>
</organism>
<evidence type="ECO:0008006" key="5">
    <source>
        <dbReference type="Google" id="ProtNLM"/>
    </source>
</evidence>
<evidence type="ECO:0000313" key="3">
    <source>
        <dbReference type="EMBL" id="KAL2818645.1"/>
    </source>
</evidence>
<dbReference type="PRINTS" id="PR00081">
    <property type="entry name" value="GDHRDH"/>
</dbReference>